<gene>
    <name evidence="1" type="ORF">O181_123091</name>
</gene>
<keyword evidence="2" id="KW-1185">Reference proteome</keyword>
<dbReference type="AlphaFoldDB" id="A0A9Q3KNK5"/>
<dbReference type="Proteomes" id="UP000765509">
    <property type="component" value="Unassembled WGS sequence"/>
</dbReference>
<comment type="caution">
    <text evidence="1">The sequence shown here is derived from an EMBL/GenBank/DDBJ whole genome shotgun (WGS) entry which is preliminary data.</text>
</comment>
<protein>
    <submittedName>
        <fullName evidence="1">Uncharacterized protein</fullName>
    </submittedName>
</protein>
<dbReference type="EMBL" id="AVOT02114987">
    <property type="protein sequence ID" value="MBW0583376.1"/>
    <property type="molecule type" value="Genomic_DNA"/>
</dbReference>
<proteinExistence type="predicted"/>
<name>A0A9Q3KNK5_9BASI</name>
<accession>A0A9Q3KNK5</accession>
<reference evidence="1" key="1">
    <citation type="submission" date="2021-03" db="EMBL/GenBank/DDBJ databases">
        <title>Draft genome sequence of rust myrtle Austropuccinia psidii MF-1, a brazilian biotype.</title>
        <authorList>
            <person name="Quecine M.C."/>
            <person name="Pachon D.M.R."/>
            <person name="Bonatelli M.L."/>
            <person name="Correr F.H."/>
            <person name="Franceschini L.M."/>
            <person name="Leite T.F."/>
            <person name="Margarido G.R.A."/>
            <person name="Almeida C.A."/>
            <person name="Ferrarezi J.A."/>
            <person name="Labate C.A."/>
        </authorList>
    </citation>
    <scope>NUCLEOTIDE SEQUENCE</scope>
    <source>
        <strain evidence="1">MF-1</strain>
    </source>
</reference>
<evidence type="ECO:0000313" key="2">
    <source>
        <dbReference type="Proteomes" id="UP000765509"/>
    </source>
</evidence>
<sequence length="95" mass="11056">MDEIDEANSNMEKLSTPFSYIRSYFKPKEQIKDTLITDLSHQDNNQVLMKEAPKLNEFPSLTGEGDYNNISFIKKIDTLQEYYAIPDELIIGRLH</sequence>
<evidence type="ECO:0000313" key="1">
    <source>
        <dbReference type="EMBL" id="MBW0583376.1"/>
    </source>
</evidence>
<organism evidence="1 2">
    <name type="scientific">Austropuccinia psidii MF-1</name>
    <dbReference type="NCBI Taxonomy" id="1389203"/>
    <lineage>
        <taxon>Eukaryota</taxon>
        <taxon>Fungi</taxon>
        <taxon>Dikarya</taxon>
        <taxon>Basidiomycota</taxon>
        <taxon>Pucciniomycotina</taxon>
        <taxon>Pucciniomycetes</taxon>
        <taxon>Pucciniales</taxon>
        <taxon>Sphaerophragmiaceae</taxon>
        <taxon>Austropuccinia</taxon>
    </lineage>
</organism>